<name>A0ABT3VGA4_9ACTN</name>
<gene>
    <name evidence="2" type="ORF">K3769_40630</name>
</gene>
<dbReference type="InterPro" id="IPR000873">
    <property type="entry name" value="AMP-dep_synth/lig_dom"/>
</dbReference>
<dbReference type="RefSeq" id="WP_267031770.1">
    <property type="nucleotide sequence ID" value="NZ_JAIFZO010000003.1"/>
</dbReference>
<dbReference type="InterPro" id="IPR042099">
    <property type="entry name" value="ANL_N_sf"/>
</dbReference>
<reference evidence="2" key="1">
    <citation type="journal article" date="2022" name="bioRxiv">
        <title>Discovery and biosynthetic assessment of Streptomyces ortus sp nov. isolated from a deep-sea sponge.</title>
        <authorList>
            <person name="Williams S.E."/>
        </authorList>
    </citation>
    <scope>NUCLEOTIDE SEQUENCE</scope>
    <source>
        <strain evidence="2">A15ISP2-DRY2</strain>
    </source>
</reference>
<dbReference type="Pfam" id="PF00501">
    <property type="entry name" value="AMP-binding"/>
    <property type="match status" value="1"/>
</dbReference>
<evidence type="ECO:0000259" key="1">
    <source>
        <dbReference type="Pfam" id="PF00501"/>
    </source>
</evidence>
<dbReference type="InterPro" id="IPR020845">
    <property type="entry name" value="AMP-binding_CS"/>
</dbReference>
<dbReference type="Gene3D" id="3.40.50.12780">
    <property type="entry name" value="N-terminal domain of ligase-like"/>
    <property type="match status" value="1"/>
</dbReference>
<comment type="caution">
    <text evidence="2">The sequence shown here is derived from an EMBL/GenBank/DDBJ whole genome shotgun (WGS) entry which is preliminary data.</text>
</comment>
<protein>
    <submittedName>
        <fullName evidence="2">AMP-binding protein</fullName>
    </submittedName>
</protein>
<dbReference type="PANTHER" id="PTHR45527">
    <property type="entry name" value="NONRIBOSOMAL PEPTIDE SYNTHETASE"/>
    <property type="match status" value="1"/>
</dbReference>
<feature type="non-terminal residue" evidence="2">
    <location>
        <position position="158"/>
    </location>
</feature>
<keyword evidence="3" id="KW-1185">Reference proteome</keyword>
<dbReference type="PROSITE" id="PS00455">
    <property type="entry name" value="AMP_BINDING"/>
    <property type="match status" value="1"/>
</dbReference>
<sequence length="158" mass="16119">VAGCVPGRVVDAERIVPLGVANAAYVIHTSGSTGRPKGVVVSHAGLANLAWAQVDRFAVGERARVLQFASLSFDAAVSELCMALVSGAVLVVAGAEGLPPRVSLGEAVERTHATHVTVPPGVLAVEDALPAGLETLVVAGEVCPPGLVDRWSVGRRMV</sequence>
<dbReference type="SUPFAM" id="SSF56801">
    <property type="entry name" value="Acetyl-CoA synthetase-like"/>
    <property type="match status" value="1"/>
</dbReference>
<dbReference type="EMBL" id="JAIFZO010000003">
    <property type="protein sequence ID" value="MCX4238972.1"/>
    <property type="molecule type" value="Genomic_DNA"/>
</dbReference>
<proteinExistence type="predicted"/>
<accession>A0ABT3VGA4</accession>
<organism evidence="2 3">
    <name type="scientific">Streptomyces ortus</name>
    <dbReference type="NCBI Taxonomy" id="2867268"/>
    <lineage>
        <taxon>Bacteria</taxon>
        <taxon>Bacillati</taxon>
        <taxon>Actinomycetota</taxon>
        <taxon>Actinomycetes</taxon>
        <taxon>Kitasatosporales</taxon>
        <taxon>Streptomycetaceae</taxon>
        <taxon>Streptomyces</taxon>
    </lineage>
</organism>
<evidence type="ECO:0000313" key="3">
    <source>
        <dbReference type="Proteomes" id="UP001165590"/>
    </source>
</evidence>
<feature type="domain" description="AMP-dependent synthetase/ligase" evidence="1">
    <location>
        <begin position="18"/>
        <end position="152"/>
    </location>
</feature>
<feature type="non-terminal residue" evidence="2">
    <location>
        <position position="1"/>
    </location>
</feature>
<dbReference type="PANTHER" id="PTHR45527:SF1">
    <property type="entry name" value="FATTY ACID SYNTHASE"/>
    <property type="match status" value="1"/>
</dbReference>
<evidence type="ECO:0000313" key="2">
    <source>
        <dbReference type="EMBL" id="MCX4238972.1"/>
    </source>
</evidence>
<dbReference type="Proteomes" id="UP001165590">
    <property type="component" value="Unassembled WGS sequence"/>
</dbReference>